<protein>
    <submittedName>
        <fullName evidence="1">Uncharacterized protein</fullName>
    </submittedName>
</protein>
<proteinExistence type="predicted"/>
<dbReference type="Proteomes" id="UP001190700">
    <property type="component" value="Unassembled WGS sequence"/>
</dbReference>
<comment type="caution">
    <text evidence="1">The sequence shown here is derived from an EMBL/GenBank/DDBJ whole genome shotgun (WGS) entry which is preliminary data.</text>
</comment>
<evidence type="ECO:0000313" key="1">
    <source>
        <dbReference type="EMBL" id="KAK3249154.1"/>
    </source>
</evidence>
<accession>A0AAE0C7K4</accession>
<organism evidence="1 2">
    <name type="scientific">Cymbomonas tetramitiformis</name>
    <dbReference type="NCBI Taxonomy" id="36881"/>
    <lineage>
        <taxon>Eukaryota</taxon>
        <taxon>Viridiplantae</taxon>
        <taxon>Chlorophyta</taxon>
        <taxon>Pyramimonadophyceae</taxon>
        <taxon>Pyramimonadales</taxon>
        <taxon>Pyramimonadaceae</taxon>
        <taxon>Cymbomonas</taxon>
    </lineage>
</organism>
<gene>
    <name evidence="1" type="ORF">CYMTET_41417</name>
</gene>
<evidence type="ECO:0000313" key="2">
    <source>
        <dbReference type="Proteomes" id="UP001190700"/>
    </source>
</evidence>
<dbReference type="AlphaFoldDB" id="A0AAE0C7K4"/>
<name>A0AAE0C7K4_9CHLO</name>
<reference evidence="1 2" key="1">
    <citation type="journal article" date="2015" name="Genome Biol. Evol.">
        <title>Comparative Genomics of a Bacterivorous Green Alga Reveals Evolutionary Causalities and Consequences of Phago-Mixotrophic Mode of Nutrition.</title>
        <authorList>
            <person name="Burns J.A."/>
            <person name="Paasch A."/>
            <person name="Narechania A."/>
            <person name="Kim E."/>
        </authorList>
    </citation>
    <scope>NUCLEOTIDE SEQUENCE [LARGE SCALE GENOMIC DNA]</scope>
    <source>
        <strain evidence="1 2">PLY_AMNH</strain>
    </source>
</reference>
<dbReference type="EMBL" id="LGRX02027573">
    <property type="protein sequence ID" value="KAK3249154.1"/>
    <property type="molecule type" value="Genomic_DNA"/>
</dbReference>
<sequence>MSIERRHLQQVLNRHDELINKRREGVSPDERRRLLDLDDGLLTFHTKAKEGAKVILKKIGENKLLDCTVKEFFEIYEAQVIPQAPSEERKLQEDIIVMKHVVEYIYYFRLMQITCGSKVGQNPAVQYYATTAKLLWEGIVKEVGTVDEEA</sequence>
<keyword evidence="2" id="KW-1185">Reference proteome</keyword>